<comment type="caution">
    <text evidence="2">The sequence shown here is derived from an EMBL/GenBank/DDBJ whole genome shotgun (WGS) entry which is preliminary data.</text>
</comment>
<reference evidence="2" key="1">
    <citation type="submission" date="2020-10" db="EMBL/GenBank/DDBJ databases">
        <title>Taxonomic study of unclassified bacteria belonging to the class Ktedonobacteria.</title>
        <authorList>
            <person name="Yabe S."/>
            <person name="Wang C.M."/>
            <person name="Zheng Y."/>
            <person name="Sakai Y."/>
            <person name="Cavaletti L."/>
            <person name="Monciardini P."/>
            <person name="Donadio S."/>
        </authorList>
    </citation>
    <scope>NUCLEOTIDE SEQUENCE</scope>
    <source>
        <strain evidence="2">SOSP1-1</strain>
    </source>
</reference>
<dbReference type="InterPro" id="IPR009061">
    <property type="entry name" value="DNA-bd_dom_put_sf"/>
</dbReference>
<dbReference type="NCBIfam" id="TIGR01764">
    <property type="entry name" value="excise"/>
    <property type="match status" value="1"/>
</dbReference>
<evidence type="ECO:0000313" key="3">
    <source>
        <dbReference type="Proteomes" id="UP000612362"/>
    </source>
</evidence>
<protein>
    <recommendedName>
        <fullName evidence="1">Helix-turn-helix domain-containing protein</fullName>
    </recommendedName>
</protein>
<accession>A0A8J3I370</accession>
<keyword evidence="3" id="KW-1185">Reference proteome</keyword>
<dbReference type="InterPro" id="IPR010093">
    <property type="entry name" value="SinI_DNA-bd"/>
</dbReference>
<evidence type="ECO:0000259" key="1">
    <source>
        <dbReference type="Pfam" id="PF12728"/>
    </source>
</evidence>
<sequence>MVEDAREELLTVREVARRLRVDDTTVRRWIKSGALEAITLPHRGKRQAYRIKKSTLDQLLNSSLPVE</sequence>
<name>A0A8J3I370_9CHLR</name>
<dbReference type="GO" id="GO:0003677">
    <property type="term" value="F:DNA binding"/>
    <property type="evidence" value="ECO:0007669"/>
    <property type="project" value="InterPro"/>
</dbReference>
<feature type="domain" description="Helix-turn-helix" evidence="1">
    <location>
        <begin position="9"/>
        <end position="62"/>
    </location>
</feature>
<dbReference type="Gene3D" id="1.10.1660.10">
    <property type="match status" value="1"/>
</dbReference>
<dbReference type="SUPFAM" id="SSF46955">
    <property type="entry name" value="Putative DNA-binding domain"/>
    <property type="match status" value="1"/>
</dbReference>
<proteinExistence type="predicted"/>
<gene>
    <name evidence="2" type="ORF">KSX_35450</name>
</gene>
<evidence type="ECO:0000313" key="2">
    <source>
        <dbReference type="EMBL" id="GHO45382.1"/>
    </source>
</evidence>
<dbReference type="EMBL" id="BNJF01000001">
    <property type="protein sequence ID" value="GHO45382.1"/>
    <property type="molecule type" value="Genomic_DNA"/>
</dbReference>
<dbReference type="InterPro" id="IPR041657">
    <property type="entry name" value="HTH_17"/>
</dbReference>
<dbReference type="AlphaFoldDB" id="A0A8J3I370"/>
<dbReference type="Pfam" id="PF12728">
    <property type="entry name" value="HTH_17"/>
    <property type="match status" value="1"/>
</dbReference>
<dbReference type="Proteomes" id="UP000612362">
    <property type="component" value="Unassembled WGS sequence"/>
</dbReference>
<organism evidence="2 3">
    <name type="scientific">Ktedonospora formicarum</name>
    <dbReference type="NCBI Taxonomy" id="2778364"/>
    <lineage>
        <taxon>Bacteria</taxon>
        <taxon>Bacillati</taxon>
        <taxon>Chloroflexota</taxon>
        <taxon>Ktedonobacteria</taxon>
        <taxon>Ktedonobacterales</taxon>
        <taxon>Ktedonobacteraceae</taxon>
        <taxon>Ktedonospora</taxon>
    </lineage>
</organism>